<dbReference type="AlphaFoldDB" id="A0A3D8RBT0"/>
<dbReference type="InterPro" id="IPR005829">
    <property type="entry name" value="Sugar_transporter_CS"/>
</dbReference>
<feature type="transmembrane region" description="Helical" evidence="9">
    <location>
        <begin position="458"/>
        <end position="476"/>
    </location>
</feature>
<evidence type="ECO:0000256" key="8">
    <source>
        <dbReference type="SAM" id="MobiDB-lite"/>
    </source>
</evidence>
<gene>
    <name evidence="11" type="ORF">BP6252_08076</name>
</gene>
<dbReference type="PANTHER" id="PTHR48022">
    <property type="entry name" value="PLASTIDIC GLUCOSE TRANSPORTER 4"/>
    <property type="match status" value="1"/>
</dbReference>
<feature type="transmembrane region" description="Helical" evidence="9">
    <location>
        <begin position="428"/>
        <end position="446"/>
    </location>
</feature>
<keyword evidence="3 7" id="KW-0813">Transport</keyword>
<feature type="transmembrane region" description="Helical" evidence="9">
    <location>
        <begin position="329"/>
        <end position="349"/>
    </location>
</feature>
<comment type="subcellular location">
    <subcellularLocation>
        <location evidence="1">Membrane</location>
        <topology evidence="1">Multi-pass membrane protein</topology>
    </subcellularLocation>
</comment>
<keyword evidence="4 9" id="KW-0812">Transmembrane</keyword>
<feature type="transmembrane region" description="Helical" evidence="9">
    <location>
        <begin position="171"/>
        <end position="191"/>
    </location>
</feature>
<dbReference type="GO" id="GO:0005351">
    <property type="term" value="F:carbohydrate:proton symporter activity"/>
    <property type="evidence" value="ECO:0007669"/>
    <property type="project" value="TreeGrafter"/>
</dbReference>
<dbReference type="Pfam" id="PF00083">
    <property type="entry name" value="Sugar_tr"/>
    <property type="match status" value="1"/>
</dbReference>
<keyword evidence="12" id="KW-1185">Reference proteome</keyword>
<dbReference type="NCBIfam" id="TIGR00879">
    <property type="entry name" value="SP"/>
    <property type="match status" value="1"/>
</dbReference>
<dbReference type="InterPro" id="IPR050360">
    <property type="entry name" value="MFS_Sugar_Transporters"/>
</dbReference>
<feature type="domain" description="Major facilitator superfamily (MFS) profile" evidence="10">
    <location>
        <begin position="44"/>
        <end position="480"/>
    </location>
</feature>
<name>A0A3D8RBT0_9HELO</name>
<dbReference type="Gene3D" id="1.20.1250.20">
    <property type="entry name" value="MFS general substrate transporter like domains"/>
    <property type="match status" value="1"/>
</dbReference>
<dbReference type="PRINTS" id="PR00171">
    <property type="entry name" value="SUGRTRNSPORT"/>
</dbReference>
<dbReference type="Proteomes" id="UP000256645">
    <property type="component" value="Unassembled WGS sequence"/>
</dbReference>
<dbReference type="OrthoDB" id="3501380at2759"/>
<feature type="transmembrane region" description="Helical" evidence="9">
    <location>
        <begin position="141"/>
        <end position="159"/>
    </location>
</feature>
<sequence length="513" mass="56275">MSKSKHVTQITNETSGPSDPNTIPPRRYVSRLVPHNSNIITLLLMGTATVQAVTMGYDASMMNGLNILPSYTDYFSLNTAALSLNTASIWVGGMVAGFFAGQLCDWLGRKTVMFWGAVLSIIGVIIQTCAQNIAMFIVGRVIIGLAAGISGVAAPTYMAETSPVRWRSIMLGIYFDLWFMGGLIAAGITYGTQYILTTWAWRLPSLLQVIPAVGCIAVLPFIPESPRWLAYQDRRDDAIEVLAVAHAWGDQSDPIVVIEYQEIIQTLEFEKIAGSVSPLEGFRTAGNRKRLLLMASVAILSMTAGNNIATYYLGTMLTQAGVTNTNTQLQISMIMSAWSLVLALIGTLFAEKLGRRKLGLISQFFCIVFLYLTGAFSGLYSDGTNTSGSYATVAMMFLFMGSYSFGWTPLTVLYPVEVLNYSTRAVGMGIYTFLANGVGLMITFAFPFAFEAIAWKTYMINSTFTVLGFIFMYFYWVETKGRSLEEVDLLIDGVKHSDVPDISDVIDKKVSHV</sequence>
<evidence type="ECO:0000313" key="11">
    <source>
        <dbReference type="EMBL" id="RDW71513.1"/>
    </source>
</evidence>
<dbReference type="PROSITE" id="PS50850">
    <property type="entry name" value="MFS"/>
    <property type="match status" value="1"/>
</dbReference>
<dbReference type="PANTHER" id="PTHR48022:SF31">
    <property type="entry name" value="HEXOSE TRANSPORTER"/>
    <property type="match status" value="1"/>
</dbReference>
<feature type="transmembrane region" description="Helical" evidence="9">
    <location>
        <begin position="77"/>
        <end position="100"/>
    </location>
</feature>
<proteinExistence type="inferred from homology"/>
<accession>A0A3D8RBT0</accession>
<keyword evidence="6 9" id="KW-0472">Membrane</keyword>
<dbReference type="InterPro" id="IPR003663">
    <property type="entry name" value="Sugar/inositol_transpt"/>
</dbReference>
<dbReference type="EMBL" id="PDLM01000008">
    <property type="protein sequence ID" value="RDW71513.1"/>
    <property type="molecule type" value="Genomic_DNA"/>
</dbReference>
<feature type="transmembrane region" description="Helical" evidence="9">
    <location>
        <begin position="361"/>
        <end position="381"/>
    </location>
</feature>
<dbReference type="PROSITE" id="PS00217">
    <property type="entry name" value="SUGAR_TRANSPORT_2"/>
    <property type="match status" value="1"/>
</dbReference>
<evidence type="ECO:0000256" key="4">
    <source>
        <dbReference type="ARBA" id="ARBA00022692"/>
    </source>
</evidence>
<feature type="transmembrane region" description="Helical" evidence="9">
    <location>
        <begin position="36"/>
        <end position="57"/>
    </location>
</feature>
<feature type="region of interest" description="Disordered" evidence="8">
    <location>
        <begin position="1"/>
        <end position="24"/>
    </location>
</feature>
<comment type="similarity">
    <text evidence="2 7">Belongs to the major facilitator superfamily. Sugar transporter (TC 2.A.1.1) family.</text>
</comment>
<feature type="compositionally biased region" description="Polar residues" evidence="8">
    <location>
        <begin position="7"/>
        <end position="21"/>
    </location>
</feature>
<dbReference type="InterPro" id="IPR020846">
    <property type="entry name" value="MFS_dom"/>
</dbReference>
<comment type="caution">
    <text evidence="11">The sequence shown here is derived from an EMBL/GenBank/DDBJ whole genome shotgun (WGS) entry which is preliminary data.</text>
</comment>
<reference evidence="11 12" key="1">
    <citation type="journal article" date="2018" name="IMA Fungus">
        <title>IMA Genome-F 9: Draft genome sequence of Annulohypoxylon stygium, Aspergillus mulundensis, Berkeleyomyces basicola (syn. Thielaviopsis basicola), Ceratocystis smalleyi, two Cercospora beticola strains, Coleophoma cylindrospora, Fusarium fracticaudum, Phialophora cf. hyalina, and Morchella septimelata.</title>
        <authorList>
            <person name="Wingfield B.D."/>
            <person name="Bills G.F."/>
            <person name="Dong Y."/>
            <person name="Huang W."/>
            <person name="Nel W.J."/>
            <person name="Swalarsk-Parry B.S."/>
            <person name="Vaghefi N."/>
            <person name="Wilken P.M."/>
            <person name="An Z."/>
            <person name="de Beer Z.W."/>
            <person name="De Vos L."/>
            <person name="Chen L."/>
            <person name="Duong T.A."/>
            <person name="Gao Y."/>
            <person name="Hammerbacher A."/>
            <person name="Kikkert J.R."/>
            <person name="Li Y."/>
            <person name="Li H."/>
            <person name="Li K."/>
            <person name="Li Q."/>
            <person name="Liu X."/>
            <person name="Ma X."/>
            <person name="Naidoo K."/>
            <person name="Pethybridge S.J."/>
            <person name="Sun J."/>
            <person name="Steenkamp E.T."/>
            <person name="van der Nest M.A."/>
            <person name="van Wyk S."/>
            <person name="Wingfield M.J."/>
            <person name="Xiong C."/>
            <person name="Yue Q."/>
            <person name="Zhang X."/>
        </authorList>
    </citation>
    <scope>NUCLEOTIDE SEQUENCE [LARGE SCALE GENOMIC DNA]</scope>
    <source>
        <strain evidence="11 12">BP6252</strain>
    </source>
</reference>
<dbReference type="InterPro" id="IPR005828">
    <property type="entry name" value="MFS_sugar_transport-like"/>
</dbReference>
<organism evidence="11 12">
    <name type="scientific">Coleophoma cylindrospora</name>
    <dbReference type="NCBI Taxonomy" id="1849047"/>
    <lineage>
        <taxon>Eukaryota</taxon>
        <taxon>Fungi</taxon>
        <taxon>Dikarya</taxon>
        <taxon>Ascomycota</taxon>
        <taxon>Pezizomycotina</taxon>
        <taxon>Leotiomycetes</taxon>
        <taxon>Helotiales</taxon>
        <taxon>Dermateaceae</taxon>
        <taxon>Coleophoma</taxon>
    </lineage>
</organism>
<evidence type="ECO:0000256" key="1">
    <source>
        <dbReference type="ARBA" id="ARBA00004141"/>
    </source>
</evidence>
<evidence type="ECO:0000256" key="9">
    <source>
        <dbReference type="SAM" id="Phobius"/>
    </source>
</evidence>
<dbReference type="GO" id="GO:0016020">
    <property type="term" value="C:membrane"/>
    <property type="evidence" value="ECO:0007669"/>
    <property type="project" value="UniProtKB-SubCell"/>
</dbReference>
<evidence type="ECO:0000256" key="6">
    <source>
        <dbReference type="ARBA" id="ARBA00023136"/>
    </source>
</evidence>
<evidence type="ECO:0000313" key="12">
    <source>
        <dbReference type="Proteomes" id="UP000256645"/>
    </source>
</evidence>
<dbReference type="FunFam" id="1.20.1250.20:FF:000134">
    <property type="entry name" value="MFS sugar transporter protein"/>
    <property type="match status" value="1"/>
</dbReference>
<dbReference type="InterPro" id="IPR036259">
    <property type="entry name" value="MFS_trans_sf"/>
</dbReference>
<feature type="transmembrane region" description="Helical" evidence="9">
    <location>
        <begin position="112"/>
        <end position="135"/>
    </location>
</feature>
<evidence type="ECO:0000256" key="5">
    <source>
        <dbReference type="ARBA" id="ARBA00022989"/>
    </source>
</evidence>
<feature type="transmembrane region" description="Helical" evidence="9">
    <location>
        <begin position="203"/>
        <end position="222"/>
    </location>
</feature>
<evidence type="ECO:0000256" key="2">
    <source>
        <dbReference type="ARBA" id="ARBA00010992"/>
    </source>
</evidence>
<evidence type="ECO:0000256" key="3">
    <source>
        <dbReference type="ARBA" id="ARBA00022448"/>
    </source>
</evidence>
<protein>
    <recommendedName>
        <fullName evidence="10">Major facilitator superfamily (MFS) profile domain-containing protein</fullName>
    </recommendedName>
</protein>
<keyword evidence="5 9" id="KW-1133">Transmembrane helix</keyword>
<feature type="transmembrane region" description="Helical" evidence="9">
    <location>
        <begin position="291"/>
        <end position="309"/>
    </location>
</feature>
<evidence type="ECO:0000256" key="7">
    <source>
        <dbReference type="RuleBase" id="RU003346"/>
    </source>
</evidence>
<evidence type="ECO:0000259" key="10">
    <source>
        <dbReference type="PROSITE" id="PS50850"/>
    </source>
</evidence>
<dbReference type="SUPFAM" id="SSF103473">
    <property type="entry name" value="MFS general substrate transporter"/>
    <property type="match status" value="1"/>
</dbReference>
<feature type="transmembrane region" description="Helical" evidence="9">
    <location>
        <begin position="393"/>
        <end position="416"/>
    </location>
</feature>